<dbReference type="Proteomes" id="UP000178935">
    <property type="component" value="Unassembled WGS sequence"/>
</dbReference>
<sequence>MAELSQATKVLINKYKLWQNSLKPKEGVSTIHVDEVASKVAAFYEQVRTVVDWQEEHLMRRSAIIRKLKRRFLSIEINENTKFPEDNAIAESLILELIRGGHFPNDNIAEAKISAVQKIINKYITILKNIPESHKDKNNLQFFNWLIEICACEVEEIIEPDTKENALVDYMFGIMKTRIKVSDKIFQSGMLTQEDKDVQIYIAIQQALFKFDKPMVSFNLIKYKYPQWLNASPELILKISQNIYKIYKKIELDLTHPLSKKFYVICEKYDTPYLLLGDILASENVEQIENEILAPEKLEDLIKSAYKKRAKTLKSRLSRAAIYSTVSIFVTKIFSLLLLEVLLAKFLTGHLNYYMLGADVLIPTLLMFTLVSTIQAPSSKNLSIVIMEVMKIAFQKEKIETYEIRPNKKRGFMAKFIVSLLYLAGACVSYGLIYWGFASFGFPITSIIINIIFIALIMFAGTAIRKRSRELAVEDEKEGFFSFIGDILLLPIMGLGRWLSMKWKKYNAFAAFFNAMIDMPFSVFVEFIEKWRYFIKEKKEEI</sequence>
<dbReference type="AlphaFoldDB" id="A0A1G2JME1"/>
<comment type="caution">
    <text evidence="2">The sequence shown here is derived from an EMBL/GenBank/DDBJ whole genome shotgun (WGS) entry which is preliminary data.</text>
</comment>
<proteinExistence type="predicted"/>
<evidence type="ECO:0000313" key="2">
    <source>
        <dbReference type="EMBL" id="OGZ88316.1"/>
    </source>
</evidence>
<feature type="transmembrane region" description="Helical" evidence="1">
    <location>
        <begin position="480"/>
        <end position="500"/>
    </location>
</feature>
<protein>
    <submittedName>
        <fullName evidence="2">Uncharacterized protein</fullName>
    </submittedName>
</protein>
<feature type="transmembrane region" description="Helical" evidence="1">
    <location>
        <begin position="412"/>
        <end position="434"/>
    </location>
</feature>
<feature type="transmembrane region" description="Helical" evidence="1">
    <location>
        <begin position="351"/>
        <end position="371"/>
    </location>
</feature>
<keyword evidence="1" id="KW-1133">Transmembrane helix</keyword>
<organism evidence="2 3">
    <name type="scientific">Candidatus Staskawiczbacteria bacterium RIFOXYD1_FULL_32_13</name>
    <dbReference type="NCBI Taxonomy" id="1802234"/>
    <lineage>
        <taxon>Bacteria</taxon>
        <taxon>Candidatus Staskawicziibacteriota</taxon>
    </lineage>
</organism>
<feature type="transmembrane region" description="Helical" evidence="1">
    <location>
        <begin position="317"/>
        <end position="339"/>
    </location>
</feature>
<keyword evidence="1" id="KW-0472">Membrane</keyword>
<accession>A0A1G2JME1</accession>
<reference evidence="2 3" key="1">
    <citation type="journal article" date="2016" name="Nat. Commun.">
        <title>Thousands of microbial genomes shed light on interconnected biogeochemical processes in an aquifer system.</title>
        <authorList>
            <person name="Anantharaman K."/>
            <person name="Brown C.T."/>
            <person name="Hug L.A."/>
            <person name="Sharon I."/>
            <person name="Castelle C.J."/>
            <person name="Probst A.J."/>
            <person name="Thomas B.C."/>
            <person name="Singh A."/>
            <person name="Wilkins M.J."/>
            <person name="Karaoz U."/>
            <person name="Brodie E.L."/>
            <person name="Williams K.H."/>
            <person name="Hubbard S.S."/>
            <person name="Banfield J.F."/>
        </authorList>
    </citation>
    <scope>NUCLEOTIDE SEQUENCE [LARGE SCALE GENOMIC DNA]</scope>
</reference>
<feature type="transmembrane region" description="Helical" evidence="1">
    <location>
        <begin position="506"/>
        <end position="528"/>
    </location>
</feature>
<name>A0A1G2JME1_9BACT</name>
<feature type="transmembrane region" description="Helical" evidence="1">
    <location>
        <begin position="440"/>
        <end position="459"/>
    </location>
</feature>
<keyword evidence="1" id="KW-0812">Transmembrane</keyword>
<dbReference type="EMBL" id="MHPU01000026">
    <property type="protein sequence ID" value="OGZ88316.1"/>
    <property type="molecule type" value="Genomic_DNA"/>
</dbReference>
<evidence type="ECO:0000313" key="3">
    <source>
        <dbReference type="Proteomes" id="UP000178935"/>
    </source>
</evidence>
<evidence type="ECO:0000256" key="1">
    <source>
        <dbReference type="SAM" id="Phobius"/>
    </source>
</evidence>
<gene>
    <name evidence="2" type="ORF">A2561_01820</name>
</gene>